<comment type="caution">
    <text evidence="2">The sequence shown here is derived from an EMBL/GenBank/DDBJ whole genome shotgun (WGS) entry which is preliminary data.</text>
</comment>
<dbReference type="EMBL" id="AECZ01000007">
    <property type="protein sequence ID" value="EFL51940.1"/>
    <property type="molecule type" value="Genomic_DNA"/>
</dbReference>
<keyword evidence="3" id="KW-1185">Reference proteome</keyword>
<dbReference type="SUPFAM" id="SSF55021">
    <property type="entry name" value="ACT-like"/>
    <property type="match status" value="2"/>
</dbReference>
<dbReference type="CDD" id="cd04908">
    <property type="entry name" value="ACT_Bt0572_1"/>
    <property type="match status" value="1"/>
</dbReference>
<dbReference type="PANTHER" id="PTHR40099:SF1">
    <property type="entry name" value="ACETOLACTATE SYNTHASE, SMALL SUBUNIT"/>
    <property type="match status" value="1"/>
</dbReference>
<dbReference type="AlphaFoldDB" id="E1JV26"/>
<protein>
    <submittedName>
        <fullName evidence="2">Amino acid-binding ACT domain protein</fullName>
    </submittedName>
</protein>
<feature type="domain" description="ACT" evidence="1">
    <location>
        <begin position="6"/>
        <end position="82"/>
    </location>
</feature>
<reference evidence="2 3" key="1">
    <citation type="submission" date="2010-08" db="EMBL/GenBank/DDBJ databases">
        <title>The draft genome of Desulfovibrio fructosovorans JJ.</title>
        <authorList>
            <consortium name="US DOE Joint Genome Institute (JGI-PGF)"/>
            <person name="Lucas S."/>
            <person name="Copeland A."/>
            <person name="Lapidus A."/>
            <person name="Cheng J.-F."/>
            <person name="Bruce D."/>
            <person name="Goodwin L."/>
            <person name="Pitluck S."/>
            <person name="Land M.L."/>
            <person name="Hauser L."/>
            <person name="Chang Y.-J."/>
            <person name="Jeffries C."/>
            <person name="Wall J.D."/>
            <person name="Stahl D.A."/>
            <person name="Arkin A.P."/>
            <person name="Dehal P."/>
            <person name="Stolyar S.M."/>
            <person name="Hazen T.C."/>
            <person name="Woyke T.J."/>
        </authorList>
    </citation>
    <scope>NUCLEOTIDE SEQUENCE [LARGE SCALE GENOMIC DNA]</scope>
    <source>
        <strain evidence="2 3">JJ</strain>
    </source>
</reference>
<dbReference type="Gene3D" id="3.30.2130.10">
    <property type="entry name" value="VC0802-like"/>
    <property type="match status" value="1"/>
</dbReference>
<evidence type="ECO:0000313" key="2">
    <source>
        <dbReference type="EMBL" id="EFL51940.1"/>
    </source>
</evidence>
<dbReference type="InterPro" id="IPR045739">
    <property type="entry name" value="ACT_dom_pair"/>
</dbReference>
<dbReference type="eggNOG" id="COG4747">
    <property type="taxonomic scope" value="Bacteria"/>
</dbReference>
<dbReference type="PANTHER" id="PTHR40099">
    <property type="entry name" value="ACETOLACTATE SYNTHASE, SMALL SUBUNIT"/>
    <property type="match status" value="1"/>
</dbReference>
<dbReference type="Pfam" id="PF19571">
    <property type="entry name" value="ACT_8"/>
    <property type="match status" value="1"/>
</dbReference>
<dbReference type="PROSITE" id="PS51671">
    <property type="entry name" value="ACT"/>
    <property type="match status" value="1"/>
</dbReference>
<accession>E1JV26</accession>
<gene>
    <name evidence="2" type="ORF">DesfrDRAFT_1475</name>
</gene>
<evidence type="ECO:0000259" key="1">
    <source>
        <dbReference type="PROSITE" id="PS51671"/>
    </source>
</evidence>
<dbReference type="STRING" id="596151.DesfrDRAFT_1475"/>
<proteinExistence type="predicted"/>
<sequence>MIKAEQISIFLENRAGRLEEVTRVLAEAGINIRALSLADTSDFGILRLIVSDHEKAKVALKEHGFTVGRNAVVAVEVPDSPGGLHSMLQMLCNGGINVEYMYAFVHQCEHSAVIIVRFDRTDQAIELLQKNNINIIPGDKLYKI</sequence>
<evidence type="ECO:0000313" key="3">
    <source>
        <dbReference type="Proteomes" id="UP000006250"/>
    </source>
</evidence>
<dbReference type="InterPro" id="IPR045865">
    <property type="entry name" value="ACT-like_dom_sf"/>
</dbReference>
<organism evidence="2 3">
    <name type="scientific">Solidesulfovibrio fructosivorans JJ]</name>
    <dbReference type="NCBI Taxonomy" id="596151"/>
    <lineage>
        <taxon>Bacteria</taxon>
        <taxon>Pseudomonadati</taxon>
        <taxon>Thermodesulfobacteriota</taxon>
        <taxon>Desulfovibrionia</taxon>
        <taxon>Desulfovibrionales</taxon>
        <taxon>Desulfovibrionaceae</taxon>
        <taxon>Solidesulfovibrio</taxon>
    </lineage>
</organism>
<dbReference type="Proteomes" id="UP000006250">
    <property type="component" value="Unassembled WGS sequence"/>
</dbReference>
<dbReference type="CDD" id="cd04882">
    <property type="entry name" value="ACT_Bt0572_2"/>
    <property type="match status" value="1"/>
</dbReference>
<dbReference type="InterPro" id="IPR002912">
    <property type="entry name" value="ACT_dom"/>
</dbReference>
<name>E1JV26_SOLFR</name>